<accession>A0A7D9JHD7</accession>
<dbReference type="AlphaFoldDB" id="A0A7D9JHD7"/>
<organism evidence="1 2">
    <name type="scientific">Paramuricea clavata</name>
    <name type="common">Red gorgonian</name>
    <name type="synonym">Violescent sea-whip</name>
    <dbReference type="NCBI Taxonomy" id="317549"/>
    <lineage>
        <taxon>Eukaryota</taxon>
        <taxon>Metazoa</taxon>
        <taxon>Cnidaria</taxon>
        <taxon>Anthozoa</taxon>
        <taxon>Octocorallia</taxon>
        <taxon>Malacalcyonacea</taxon>
        <taxon>Plexauridae</taxon>
        <taxon>Paramuricea</taxon>
    </lineage>
</organism>
<sequence length="142" mass="16949">MDRSDYITQVKEMLQDSKVYKTITDKRRNPTTRTENDLQKMLKTLCDSGHLSELDYWKLRPFDSTAAAFYGLPKVHKIPLKEEHDHFTIEKKNLPTQIPLRPINSSIGHQHIFSRRLCVPRELRKMRWLYHLMLFHYSLPSP</sequence>
<dbReference type="Proteomes" id="UP001152795">
    <property type="component" value="Unassembled WGS sequence"/>
</dbReference>
<gene>
    <name evidence="1" type="ORF">PACLA_8A033309</name>
</gene>
<evidence type="ECO:0000313" key="1">
    <source>
        <dbReference type="EMBL" id="CAB4029419.1"/>
    </source>
</evidence>
<dbReference type="OrthoDB" id="6782675at2759"/>
<reference evidence="1" key="1">
    <citation type="submission" date="2020-04" db="EMBL/GenBank/DDBJ databases">
        <authorList>
            <person name="Alioto T."/>
            <person name="Alioto T."/>
            <person name="Gomez Garrido J."/>
        </authorList>
    </citation>
    <scope>NUCLEOTIDE SEQUENCE</scope>
    <source>
        <strain evidence="1">A484AB</strain>
    </source>
</reference>
<proteinExistence type="predicted"/>
<dbReference type="EMBL" id="CACRXK020016162">
    <property type="protein sequence ID" value="CAB4029419.1"/>
    <property type="molecule type" value="Genomic_DNA"/>
</dbReference>
<name>A0A7D9JHD7_PARCT</name>
<comment type="caution">
    <text evidence="1">The sequence shown here is derived from an EMBL/GenBank/DDBJ whole genome shotgun (WGS) entry which is preliminary data.</text>
</comment>
<protein>
    <submittedName>
        <fullName evidence="1">Uncharacterized protein</fullName>
    </submittedName>
</protein>
<evidence type="ECO:0000313" key="2">
    <source>
        <dbReference type="Proteomes" id="UP001152795"/>
    </source>
</evidence>
<keyword evidence="2" id="KW-1185">Reference proteome</keyword>